<dbReference type="InterPro" id="IPR039418">
    <property type="entry name" value="LexA-like"/>
</dbReference>
<organism evidence="5 6">
    <name type="scientific">Flavobacterium orientale</name>
    <dbReference type="NCBI Taxonomy" id="1756020"/>
    <lineage>
        <taxon>Bacteria</taxon>
        <taxon>Pseudomonadati</taxon>
        <taxon>Bacteroidota</taxon>
        <taxon>Flavobacteriia</taxon>
        <taxon>Flavobacteriales</taxon>
        <taxon>Flavobacteriaceae</taxon>
        <taxon>Flavobacterium</taxon>
    </lineage>
</organism>
<dbReference type="RefSeq" id="WP_188363072.1">
    <property type="nucleotide sequence ID" value="NZ_BMFG01000013.1"/>
</dbReference>
<dbReference type="Proteomes" id="UP000625735">
    <property type="component" value="Unassembled WGS sequence"/>
</dbReference>
<dbReference type="AlphaFoldDB" id="A0A916Y974"/>
<dbReference type="SUPFAM" id="SSF51306">
    <property type="entry name" value="LexA/Signal peptidase"/>
    <property type="match status" value="1"/>
</dbReference>
<keyword evidence="3" id="KW-0804">Transcription</keyword>
<keyword evidence="2" id="KW-0238">DNA-binding</keyword>
<keyword evidence="6" id="KW-1185">Reference proteome</keyword>
<dbReference type="InterPro" id="IPR036286">
    <property type="entry name" value="LexA/Signal_pep-like_sf"/>
</dbReference>
<dbReference type="CDD" id="cd06529">
    <property type="entry name" value="S24_LexA-like"/>
    <property type="match status" value="1"/>
</dbReference>
<dbReference type="InterPro" id="IPR015927">
    <property type="entry name" value="Peptidase_S24_S26A/B/C"/>
</dbReference>
<dbReference type="Pfam" id="PF00717">
    <property type="entry name" value="Peptidase_S24"/>
    <property type="match status" value="1"/>
</dbReference>
<dbReference type="EMBL" id="BMFG01000013">
    <property type="protein sequence ID" value="GGD35297.1"/>
    <property type="molecule type" value="Genomic_DNA"/>
</dbReference>
<feature type="domain" description="Peptidase S24/S26A/S26B/S26C" evidence="4">
    <location>
        <begin position="97"/>
        <end position="210"/>
    </location>
</feature>
<reference evidence="5" key="2">
    <citation type="submission" date="2020-09" db="EMBL/GenBank/DDBJ databases">
        <authorList>
            <person name="Sun Q."/>
            <person name="Zhou Y."/>
        </authorList>
    </citation>
    <scope>NUCLEOTIDE SEQUENCE</scope>
    <source>
        <strain evidence="5">CGMCC 1.12506</strain>
    </source>
</reference>
<evidence type="ECO:0000256" key="2">
    <source>
        <dbReference type="ARBA" id="ARBA00023125"/>
    </source>
</evidence>
<accession>A0A916Y974</accession>
<evidence type="ECO:0000313" key="6">
    <source>
        <dbReference type="Proteomes" id="UP000625735"/>
    </source>
</evidence>
<dbReference type="GO" id="GO:0003677">
    <property type="term" value="F:DNA binding"/>
    <property type="evidence" value="ECO:0007669"/>
    <property type="project" value="UniProtKB-KW"/>
</dbReference>
<gene>
    <name evidence="5" type="ORF">GCM10011343_26420</name>
</gene>
<evidence type="ECO:0000313" key="5">
    <source>
        <dbReference type="EMBL" id="GGD35297.1"/>
    </source>
</evidence>
<dbReference type="Gene3D" id="2.10.109.10">
    <property type="entry name" value="Umud Fragment, subunit A"/>
    <property type="match status" value="1"/>
</dbReference>
<evidence type="ECO:0000256" key="3">
    <source>
        <dbReference type="ARBA" id="ARBA00023163"/>
    </source>
</evidence>
<reference evidence="5" key="1">
    <citation type="journal article" date="2014" name="Int. J. Syst. Evol. Microbiol.">
        <title>Complete genome sequence of Corynebacterium casei LMG S-19264T (=DSM 44701T), isolated from a smear-ripened cheese.</title>
        <authorList>
            <consortium name="US DOE Joint Genome Institute (JGI-PGF)"/>
            <person name="Walter F."/>
            <person name="Albersmeier A."/>
            <person name="Kalinowski J."/>
            <person name="Ruckert C."/>
        </authorList>
    </citation>
    <scope>NUCLEOTIDE SEQUENCE</scope>
    <source>
        <strain evidence="5">CGMCC 1.12506</strain>
    </source>
</reference>
<keyword evidence="1" id="KW-0805">Transcription regulation</keyword>
<protein>
    <submittedName>
        <fullName evidence="5">Transcriptional regulator</fullName>
    </submittedName>
</protein>
<evidence type="ECO:0000256" key="1">
    <source>
        <dbReference type="ARBA" id="ARBA00023015"/>
    </source>
</evidence>
<proteinExistence type="predicted"/>
<sequence length="226" mass="25124">MGNINSKIDQIAEQFFGGNNSAFAKAMHTSEANIRNYRNNTIPRLDFIITVKEKLGISFEALLESTTGNELMQVNESAPTNEYAKQEIIPVFDIEKSGGLKKLLTSTKKSRHKIGYLSFPNAPTCDGAVIATGEGMYPLIKSGDFLAYKKVEANSNQIFYGEMYLISLTIDHEEYVTFKYLQKSETDPDNVLLVSYNQNFQTKEIPFASITAVALIKATVTSASMM</sequence>
<dbReference type="PANTHER" id="PTHR40661">
    <property type="match status" value="1"/>
</dbReference>
<dbReference type="PANTHER" id="PTHR40661:SF1">
    <property type="entry name" value="HTH CRO_C1-TYPE DOMAIN-CONTAINING PROTEIN"/>
    <property type="match status" value="1"/>
</dbReference>
<evidence type="ECO:0000259" key="4">
    <source>
        <dbReference type="Pfam" id="PF00717"/>
    </source>
</evidence>
<comment type="caution">
    <text evidence="5">The sequence shown here is derived from an EMBL/GenBank/DDBJ whole genome shotgun (WGS) entry which is preliminary data.</text>
</comment>
<name>A0A916Y974_9FLAO</name>